<reference evidence="2 3" key="1">
    <citation type="submission" date="2019-01" db="EMBL/GenBank/DDBJ databases">
        <title>Mucilaginibacter antarcticum sp. nov., isolated from antarctic soil.</title>
        <authorList>
            <person name="Yan Y.-Q."/>
            <person name="Du Z.-J."/>
        </authorList>
    </citation>
    <scope>NUCLEOTIDE SEQUENCE [LARGE SCALE GENOMIC DNA]</scope>
    <source>
        <strain evidence="2 3">F01003</strain>
    </source>
</reference>
<dbReference type="PANTHER" id="PTHR38011">
    <property type="entry name" value="DIHYDROFOLATE REDUCTASE FAMILY PROTEIN (AFU_ORTHOLOGUE AFUA_8G06820)"/>
    <property type="match status" value="1"/>
</dbReference>
<dbReference type="Gene3D" id="3.40.430.10">
    <property type="entry name" value="Dihydrofolate Reductase, subunit A"/>
    <property type="match status" value="1"/>
</dbReference>
<sequence>MQVFGMGLGIDKQNSNNAVYLSMRKLVLNMAVTVDGFVAAPDGNQDWMFKIQDEGANGWILDTIINAGMHLMGSRVFNDMISYWPFSDEVYSAPMNKIPKAVFTRHKVNMKPDYKKGVAGFKMAGISKTVKEMKENPGSAGYLTDWQEALVIKGDLAAGIKKLKQQPGNYILAHGGSGFAQALTALNLVDEYRLTTFPVALGEGMPLFGVASKPLELKLVQTHIFSNGVIGRVYQPLKK</sequence>
<evidence type="ECO:0000313" key="3">
    <source>
        <dbReference type="Proteomes" id="UP000286701"/>
    </source>
</evidence>
<protein>
    <submittedName>
        <fullName evidence="2">Dihydrofolate reductase</fullName>
    </submittedName>
</protein>
<keyword evidence="3" id="KW-1185">Reference proteome</keyword>
<accession>A0A3S3UPG4</accession>
<dbReference type="EMBL" id="SBIW01000006">
    <property type="protein sequence ID" value="RWY51227.1"/>
    <property type="molecule type" value="Genomic_DNA"/>
</dbReference>
<dbReference type="GO" id="GO:0008703">
    <property type="term" value="F:5-amino-6-(5-phosphoribosylamino)uracil reductase activity"/>
    <property type="evidence" value="ECO:0007669"/>
    <property type="project" value="InterPro"/>
</dbReference>
<comment type="caution">
    <text evidence="2">The sequence shown here is derived from an EMBL/GenBank/DDBJ whole genome shotgun (WGS) entry which is preliminary data.</text>
</comment>
<dbReference type="GO" id="GO:0009231">
    <property type="term" value="P:riboflavin biosynthetic process"/>
    <property type="evidence" value="ECO:0007669"/>
    <property type="project" value="InterPro"/>
</dbReference>
<dbReference type="PANTHER" id="PTHR38011:SF11">
    <property type="entry name" value="2,5-DIAMINO-6-RIBOSYLAMINO-4(3H)-PYRIMIDINONE 5'-PHOSPHATE REDUCTASE"/>
    <property type="match status" value="1"/>
</dbReference>
<dbReference type="InterPro" id="IPR002734">
    <property type="entry name" value="RibDG_C"/>
</dbReference>
<gene>
    <name evidence="2" type="ORF">EPL05_14295</name>
</gene>
<evidence type="ECO:0000259" key="1">
    <source>
        <dbReference type="Pfam" id="PF01872"/>
    </source>
</evidence>
<evidence type="ECO:0000313" key="2">
    <source>
        <dbReference type="EMBL" id="RWY51227.1"/>
    </source>
</evidence>
<dbReference type="Pfam" id="PF01872">
    <property type="entry name" value="RibD_C"/>
    <property type="match status" value="1"/>
</dbReference>
<feature type="domain" description="Bacterial bifunctional deaminase-reductase C-terminal" evidence="1">
    <location>
        <begin position="24"/>
        <end position="229"/>
    </location>
</feature>
<dbReference type="InterPro" id="IPR024072">
    <property type="entry name" value="DHFR-like_dom_sf"/>
</dbReference>
<name>A0A3S3UPG4_9SPHI</name>
<organism evidence="2 3">
    <name type="scientific">Mucilaginibacter gilvus</name>
    <dbReference type="NCBI Taxonomy" id="2305909"/>
    <lineage>
        <taxon>Bacteria</taxon>
        <taxon>Pseudomonadati</taxon>
        <taxon>Bacteroidota</taxon>
        <taxon>Sphingobacteriia</taxon>
        <taxon>Sphingobacteriales</taxon>
        <taxon>Sphingobacteriaceae</taxon>
        <taxon>Mucilaginibacter</taxon>
    </lineage>
</organism>
<dbReference type="InterPro" id="IPR050765">
    <property type="entry name" value="Riboflavin_Biosynth_HTPR"/>
</dbReference>
<dbReference type="Proteomes" id="UP000286701">
    <property type="component" value="Unassembled WGS sequence"/>
</dbReference>
<dbReference type="OrthoDB" id="195113at2"/>
<dbReference type="AlphaFoldDB" id="A0A3S3UPG4"/>
<proteinExistence type="predicted"/>
<dbReference type="SUPFAM" id="SSF53597">
    <property type="entry name" value="Dihydrofolate reductase-like"/>
    <property type="match status" value="1"/>
</dbReference>